<accession>A0A8H3IXH8</accession>
<dbReference type="Pfam" id="PF01636">
    <property type="entry name" value="APH"/>
    <property type="match status" value="1"/>
</dbReference>
<dbReference type="Gene3D" id="3.90.1200.10">
    <property type="match status" value="1"/>
</dbReference>
<feature type="domain" description="Aminoglycoside phosphotransferase" evidence="2">
    <location>
        <begin position="112"/>
        <end position="347"/>
    </location>
</feature>
<dbReference type="OrthoDB" id="10003767at2759"/>
<dbReference type="PANTHER" id="PTHR21310:SF56">
    <property type="entry name" value="AMINOGLYCOSIDE PHOSPHOTRANSFERASE DOMAIN-CONTAINING PROTEIN"/>
    <property type="match status" value="1"/>
</dbReference>
<gene>
    <name evidence="3" type="ORF">IMSHALPRED_008353</name>
</gene>
<dbReference type="EMBL" id="CAJPDT010000059">
    <property type="protein sequence ID" value="CAF9931059.1"/>
    <property type="molecule type" value="Genomic_DNA"/>
</dbReference>
<reference evidence="3" key="1">
    <citation type="submission" date="2021-03" db="EMBL/GenBank/DDBJ databases">
        <authorList>
            <person name="Tagirdzhanova G."/>
        </authorList>
    </citation>
    <scope>NUCLEOTIDE SEQUENCE</scope>
</reference>
<proteinExistence type="predicted"/>
<dbReference type="InterPro" id="IPR051678">
    <property type="entry name" value="AGP_Transferase"/>
</dbReference>
<evidence type="ECO:0000313" key="4">
    <source>
        <dbReference type="Proteomes" id="UP000664534"/>
    </source>
</evidence>
<dbReference type="AlphaFoldDB" id="A0A8H3IXH8"/>
<organism evidence="3 4">
    <name type="scientific">Imshaugia aleurites</name>
    <dbReference type="NCBI Taxonomy" id="172621"/>
    <lineage>
        <taxon>Eukaryota</taxon>
        <taxon>Fungi</taxon>
        <taxon>Dikarya</taxon>
        <taxon>Ascomycota</taxon>
        <taxon>Pezizomycotina</taxon>
        <taxon>Lecanoromycetes</taxon>
        <taxon>OSLEUM clade</taxon>
        <taxon>Lecanoromycetidae</taxon>
        <taxon>Lecanorales</taxon>
        <taxon>Lecanorineae</taxon>
        <taxon>Parmeliaceae</taxon>
        <taxon>Imshaugia</taxon>
    </lineage>
</organism>
<evidence type="ECO:0000259" key="2">
    <source>
        <dbReference type="Pfam" id="PF01636"/>
    </source>
</evidence>
<feature type="region of interest" description="Disordered" evidence="1">
    <location>
        <begin position="1"/>
        <end position="31"/>
    </location>
</feature>
<evidence type="ECO:0000256" key="1">
    <source>
        <dbReference type="SAM" id="MobiDB-lite"/>
    </source>
</evidence>
<protein>
    <recommendedName>
        <fullName evidence="2">Aminoglycoside phosphotransferase domain-containing protein</fullName>
    </recommendedName>
</protein>
<name>A0A8H3IXH8_9LECA</name>
<sequence length="455" mass="51230">MPNSPTRSIHASSARSSCGSIRSSSTAEYERQEREAEEAFNQRIEKLCQDLWPSPTSIRHRFLASQAATRLRSNTIFRSLVPEPKVPLIQHLEGGGFNHITSISLPSSCYKGHRNLILRVPREDKSRPDQQVATLIYVRKRTSIPVAAIEATDFTCNNAVGKPYVLQHRIPGRDLESVWDDLGHSQRCVIAKEVGRLTKTLLSVESPVAGTIEAGKNAQGTSDELPNVVPFILTDAHGDPVEELEPNIGAGISRSCETTLRFFEQYLSRWRKSALAQNLGGIDCDVELYDDMLKVVREMDELGLSKPDLNCLCHLDLHPRNIMVEIDSKDSIRVTGILDWDEAVVAPKFVNCQPPGWLWGYDKDTHTENSLLPWPYELEGANNTPSTREQQELKQIFDEHAGAEYPRLAYHESSRLIRGLYRIATQGLTANWYNTAAERIVKEWSILRLTLAHDL</sequence>
<comment type="caution">
    <text evidence="3">The sequence shown here is derived from an EMBL/GenBank/DDBJ whole genome shotgun (WGS) entry which is preliminary data.</text>
</comment>
<dbReference type="SUPFAM" id="SSF56112">
    <property type="entry name" value="Protein kinase-like (PK-like)"/>
    <property type="match status" value="1"/>
</dbReference>
<keyword evidence="4" id="KW-1185">Reference proteome</keyword>
<dbReference type="InterPro" id="IPR011009">
    <property type="entry name" value="Kinase-like_dom_sf"/>
</dbReference>
<feature type="compositionally biased region" description="Low complexity" evidence="1">
    <location>
        <begin position="7"/>
        <end position="27"/>
    </location>
</feature>
<evidence type="ECO:0000313" key="3">
    <source>
        <dbReference type="EMBL" id="CAF9931059.1"/>
    </source>
</evidence>
<dbReference type="Proteomes" id="UP000664534">
    <property type="component" value="Unassembled WGS sequence"/>
</dbReference>
<dbReference type="PANTHER" id="PTHR21310">
    <property type="entry name" value="AMINOGLYCOSIDE PHOSPHOTRANSFERASE-RELATED-RELATED"/>
    <property type="match status" value="1"/>
</dbReference>
<dbReference type="InterPro" id="IPR002575">
    <property type="entry name" value="Aminoglycoside_PTrfase"/>
</dbReference>